<accession>A0A8S4NIJ7</accession>
<feature type="non-terminal residue" evidence="1">
    <location>
        <position position="1"/>
    </location>
</feature>
<organism evidence="1 2">
    <name type="scientific">Owenia fusiformis</name>
    <name type="common">Polychaete worm</name>
    <dbReference type="NCBI Taxonomy" id="6347"/>
    <lineage>
        <taxon>Eukaryota</taxon>
        <taxon>Metazoa</taxon>
        <taxon>Spiralia</taxon>
        <taxon>Lophotrochozoa</taxon>
        <taxon>Annelida</taxon>
        <taxon>Polychaeta</taxon>
        <taxon>Sedentaria</taxon>
        <taxon>Canalipalpata</taxon>
        <taxon>Sabellida</taxon>
        <taxon>Oweniida</taxon>
        <taxon>Oweniidae</taxon>
        <taxon>Owenia</taxon>
    </lineage>
</organism>
<reference evidence="1" key="1">
    <citation type="submission" date="2022-03" db="EMBL/GenBank/DDBJ databases">
        <authorList>
            <person name="Martin C."/>
        </authorList>
    </citation>
    <scope>NUCLEOTIDE SEQUENCE</scope>
</reference>
<comment type="caution">
    <text evidence="1">The sequence shown here is derived from an EMBL/GenBank/DDBJ whole genome shotgun (WGS) entry which is preliminary data.</text>
</comment>
<name>A0A8S4NIJ7_OWEFU</name>
<evidence type="ECO:0000313" key="1">
    <source>
        <dbReference type="EMBL" id="CAH1781161.1"/>
    </source>
</evidence>
<proteinExistence type="predicted"/>
<sequence>MAYTLNRMEMEIALDMLSQPKDEYLRIRMVCLLKNCLQEVVTDYAFIVDEFPNFNIIIGRPKDLNSCSSETWPCYWSPMFYILREDKNDALFRKMMLNNDVIDWTRNKRKSLFIYGVSGTQKAVFDEVAAIYGWLPRGGHLEGKAFSIKNDDIHKALIEVPSMKQLTCSTLRLDEAVLVQRRWQHILADDPNVTTGIEFCIKNFPNICLRNDKGEVIGHMLTLYNVAADIFGRILVLW</sequence>
<gene>
    <name evidence="1" type="ORF">OFUS_LOCUS7768</name>
</gene>
<dbReference type="AlphaFoldDB" id="A0A8S4NIJ7"/>
<keyword evidence="2" id="KW-1185">Reference proteome</keyword>
<dbReference type="EMBL" id="CAIIXF020000004">
    <property type="protein sequence ID" value="CAH1781161.1"/>
    <property type="molecule type" value="Genomic_DNA"/>
</dbReference>
<dbReference type="Proteomes" id="UP000749559">
    <property type="component" value="Unassembled WGS sequence"/>
</dbReference>
<evidence type="ECO:0000313" key="2">
    <source>
        <dbReference type="Proteomes" id="UP000749559"/>
    </source>
</evidence>
<dbReference type="OrthoDB" id="61870at2759"/>
<protein>
    <submittedName>
        <fullName evidence="1">Uncharacterized protein</fullName>
    </submittedName>
</protein>